<protein>
    <submittedName>
        <fullName evidence="1">SLAP domain-containing protein</fullName>
    </submittedName>
</protein>
<evidence type="ECO:0000313" key="2">
    <source>
        <dbReference type="Proteomes" id="UP001281447"/>
    </source>
</evidence>
<dbReference type="RefSeq" id="WP_390356038.1">
    <property type="nucleotide sequence ID" value="NZ_JBHUIZ010000012.1"/>
</dbReference>
<evidence type="ECO:0000313" key="1">
    <source>
        <dbReference type="EMBL" id="MDY0395182.1"/>
    </source>
</evidence>
<comment type="caution">
    <text evidence="1">The sequence shown here is derived from an EMBL/GenBank/DDBJ whole genome shotgun (WGS) entry which is preliminary data.</text>
</comment>
<dbReference type="Proteomes" id="UP001281447">
    <property type="component" value="Unassembled WGS sequence"/>
</dbReference>
<organism evidence="1 2">
    <name type="scientific">Tigheibacillus halophilus</name>
    <dbReference type="NCBI Taxonomy" id="361280"/>
    <lineage>
        <taxon>Bacteria</taxon>
        <taxon>Bacillati</taxon>
        <taxon>Bacillota</taxon>
        <taxon>Bacilli</taxon>
        <taxon>Bacillales</taxon>
        <taxon>Bacillaceae</taxon>
        <taxon>Tigheibacillus</taxon>
    </lineage>
</organism>
<reference evidence="1 2" key="1">
    <citation type="submission" date="2023-10" db="EMBL/GenBank/DDBJ databases">
        <title>Virgibacillus halophilus 5B73C genome.</title>
        <authorList>
            <person name="Miliotis G."/>
            <person name="Sengupta P."/>
            <person name="Hameed A."/>
            <person name="Chuvochina M."/>
            <person name="Mcdonagh F."/>
            <person name="Simpson A.C."/>
            <person name="Singh N.K."/>
            <person name="Rekha P.D."/>
            <person name="Raman K."/>
            <person name="Hugenholtz P."/>
            <person name="Venkateswaran K."/>
        </authorList>
    </citation>
    <scope>NUCLEOTIDE SEQUENCE [LARGE SCALE GENOMIC DNA]</scope>
    <source>
        <strain evidence="1 2">5B73C</strain>
    </source>
</reference>
<gene>
    <name evidence="1" type="ORF">RWE15_13080</name>
</gene>
<sequence length="129" mass="15105">MKQKLQFEPAWDKTISKRDRREIEQTFDSLISLPKSGIHFSLLRQAKNYQNSLLLTVLIHNRNSEPFVFDNPVLQYRMDDLIFARHAFVFSYTIPKKTSLPWTFIFPAGTYTEQATRLQGKLEIAARLA</sequence>
<name>A0ABU5C963_9BACI</name>
<dbReference type="InterPro" id="IPR030910">
    <property type="entry name" value="SLAP_dom"/>
</dbReference>
<keyword evidence="2" id="KW-1185">Reference proteome</keyword>
<dbReference type="EMBL" id="JAWDIP010000003">
    <property type="protein sequence ID" value="MDY0395182.1"/>
    <property type="molecule type" value="Genomic_DNA"/>
</dbReference>
<accession>A0ABU5C963</accession>
<dbReference type="NCBIfam" id="TIGR04398">
    <property type="entry name" value="SLAP_DUP"/>
    <property type="match status" value="1"/>
</dbReference>
<proteinExistence type="predicted"/>